<dbReference type="EMBL" id="JARKHS020014136">
    <property type="protein sequence ID" value="KAK8775441.1"/>
    <property type="molecule type" value="Genomic_DNA"/>
</dbReference>
<reference evidence="3" key="2">
    <citation type="submission" date="2023-03" db="EMBL/GenBank/DDBJ databases">
        <authorList>
            <person name="Thuy-Boun P."/>
        </authorList>
    </citation>
    <scope>NUCLEOTIDE SEQUENCE</scope>
    <source>
        <strain evidence="3">F_SG_1</strain>
        <tissue evidence="3">Salivary glands</tissue>
    </source>
</reference>
<gene>
    <name evidence="3" type="ORF">V5799_031202</name>
    <name evidence="2" type="ORF">V5799_031211</name>
</gene>
<evidence type="ECO:0000313" key="4">
    <source>
        <dbReference type="Proteomes" id="UP001321473"/>
    </source>
</evidence>
<name>A0AAQ4EL49_AMBAM</name>
<feature type="region of interest" description="Disordered" evidence="1">
    <location>
        <begin position="18"/>
        <end position="42"/>
    </location>
</feature>
<evidence type="ECO:0000313" key="3">
    <source>
        <dbReference type="EMBL" id="KAK8775447.1"/>
    </source>
</evidence>
<feature type="compositionally biased region" description="Polar residues" evidence="1">
    <location>
        <begin position="62"/>
        <end position="72"/>
    </location>
</feature>
<feature type="region of interest" description="Disordered" evidence="1">
    <location>
        <begin position="62"/>
        <end position="95"/>
    </location>
</feature>
<sequence length="95" mass="10328">MPACRAYLRNSLSRLTSTRRLAESRDRQESESDQLSRVSPSPLLEFSSASPVGACGSAHFSNTLQSTRASTQSTLSVGRSSLRRLLESRTSPAAR</sequence>
<comment type="caution">
    <text evidence="3">The sequence shown here is derived from an EMBL/GenBank/DDBJ whole genome shotgun (WGS) entry which is preliminary data.</text>
</comment>
<accession>A0AAQ4EL49</accession>
<evidence type="ECO:0000256" key="1">
    <source>
        <dbReference type="SAM" id="MobiDB-lite"/>
    </source>
</evidence>
<protein>
    <submittedName>
        <fullName evidence="3">Uncharacterized protein</fullName>
    </submittedName>
</protein>
<feature type="compositionally biased region" description="Basic and acidic residues" evidence="1">
    <location>
        <begin position="20"/>
        <end position="30"/>
    </location>
</feature>
<reference evidence="3" key="3">
    <citation type="submission" date="2024-02" db="EMBL/GenBank/DDBJ databases">
        <authorList>
            <person name="Mcdaniel E.A."/>
            <person name="Celebi F.M."/>
            <person name="Reiter T."/>
            <person name="Weiss E.C."/>
            <person name="Chou S."/>
        </authorList>
    </citation>
    <scope>NUCLEOTIDE SEQUENCE</scope>
    <source>
        <strain evidence="3">F_SG_1</strain>
        <tissue evidence="3">Salivary glands</tissue>
    </source>
</reference>
<keyword evidence="4" id="KW-1185">Reference proteome</keyword>
<organism evidence="3 4">
    <name type="scientific">Amblyomma americanum</name>
    <name type="common">Lone star tick</name>
    <dbReference type="NCBI Taxonomy" id="6943"/>
    <lineage>
        <taxon>Eukaryota</taxon>
        <taxon>Metazoa</taxon>
        <taxon>Ecdysozoa</taxon>
        <taxon>Arthropoda</taxon>
        <taxon>Chelicerata</taxon>
        <taxon>Arachnida</taxon>
        <taxon>Acari</taxon>
        <taxon>Parasitiformes</taxon>
        <taxon>Ixodida</taxon>
        <taxon>Ixodoidea</taxon>
        <taxon>Ixodidae</taxon>
        <taxon>Amblyomminae</taxon>
        <taxon>Amblyomma</taxon>
    </lineage>
</organism>
<dbReference type="EMBL" id="JARKHS020014134">
    <property type="protein sequence ID" value="KAK8775447.1"/>
    <property type="molecule type" value="Genomic_DNA"/>
</dbReference>
<reference evidence="3 4" key="1">
    <citation type="journal article" date="2023" name="Arcadia Sci">
        <title>De novo assembly of a long-read Amblyomma americanum tick genome.</title>
        <authorList>
            <person name="Chou S."/>
            <person name="Poskanzer K.E."/>
            <person name="Rollins M."/>
            <person name="Thuy-Boun P.S."/>
        </authorList>
    </citation>
    <scope>NUCLEOTIDE SEQUENCE [LARGE SCALE GENOMIC DNA]</scope>
    <source>
        <strain evidence="3">F_SG_1</strain>
        <tissue evidence="3">Salivary glands</tissue>
    </source>
</reference>
<evidence type="ECO:0000313" key="2">
    <source>
        <dbReference type="EMBL" id="KAK8775441.1"/>
    </source>
</evidence>
<dbReference type="Proteomes" id="UP001321473">
    <property type="component" value="Unassembled WGS sequence"/>
</dbReference>
<proteinExistence type="predicted"/>
<dbReference type="AlphaFoldDB" id="A0AAQ4EL49"/>